<organism evidence="2 3">
    <name type="scientific">Flavobacterium oncorhynchi</name>
    <dbReference type="NCBI Taxonomy" id="728056"/>
    <lineage>
        <taxon>Bacteria</taxon>
        <taxon>Pseudomonadati</taxon>
        <taxon>Bacteroidota</taxon>
        <taxon>Flavobacteriia</taxon>
        <taxon>Flavobacteriales</taxon>
        <taxon>Flavobacteriaceae</taxon>
        <taxon>Flavobacterium</taxon>
    </lineage>
</organism>
<keyword evidence="3" id="KW-1185">Reference proteome</keyword>
<dbReference type="Pfam" id="PF13585">
    <property type="entry name" value="CHU_C"/>
    <property type="match status" value="1"/>
</dbReference>
<dbReference type="Pfam" id="PF19081">
    <property type="entry name" value="Ig_7"/>
    <property type="match status" value="1"/>
</dbReference>
<evidence type="ECO:0000313" key="2">
    <source>
        <dbReference type="EMBL" id="OXA98098.1"/>
    </source>
</evidence>
<dbReference type="NCBIfam" id="TIGR04131">
    <property type="entry name" value="Bac_Flav_CTERM"/>
    <property type="match status" value="1"/>
</dbReference>
<accession>A0A226HVT7</accession>
<dbReference type="AlphaFoldDB" id="A0A226HVT7"/>
<dbReference type="RefSeq" id="WP_089055229.1">
    <property type="nucleotide sequence ID" value="NZ_MUHA01000024.1"/>
</dbReference>
<name>A0A226HVT7_9FLAO</name>
<reference evidence="2 3" key="1">
    <citation type="submission" date="2016-11" db="EMBL/GenBank/DDBJ databases">
        <title>Whole genomes of Flavobacteriaceae.</title>
        <authorList>
            <person name="Stine C."/>
            <person name="Li C."/>
            <person name="Tadesse D."/>
        </authorList>
    </citation>
    <scope>NUCLEOTIDE SEQUENCE [LARGE SCALE GENOMIC DNA]</scope>
    <source>
        <strain evidence="2 3">CCUG 59446</strain>
    </source>
</reference>
<proteinExistence type="predicted"/>
<dbReference type="EMBL" id="MUHA01000024">
    <property type="protein sequence ID" value="OXA98098.1"/>
    <property type="molecule type" value="Genomic_DNA"/>
</dbReference>
<feature type="domain" description="Ig-like" evidence="1">
    <location>
        <begin position="613"/>
        <end position="687"/>
    </location>
</feature>
<sequence>MTKNYVKFLQIPLFFVFLLVLPSKIYAQCAGSDAFFQVCDTPDPASKTISLFNLLGSAAPGGIWTDDNGSGGLNTATGVLNVQEIRNSRIYRYTYKIEGISGCTDNSSTVTVVVGGYAGVPSNISVCDDDKDFTLFQAFDGKFLSPHENGRWHDDTNNEYVDAAYPVKGKIGVYQFTYTMPQIGTCTEKTATVFVKIYRAPKAGTAKDLLLCGSDGLAAYADFDLYSLITDHDLGGKWNGPDVTSAGDHNVNLEQLFETYGEGEFQYVYTVTPLDNKICPSKSVSAIIRIEKRLDFSDAKLVVESDICEDRIADAVYSAKITQGTSVIPNGTYNIDFTVSGPNGGSESVAANFVNGEIRFPIKSAYFKQVGTFTIAITNIVAATSKKACTNIIGNLTYDLKINPLPRLDGALLTTTPTCQNKKAFVQISNAAQLADGNYEIIYNITGDNFALGQTAAITVAGGKSQFEIPAGLNVKSGVSQLVIVRITKLNTGCTKIANVAGNLTINPLPAAITVKVLANDKCFNEPVPVAVSGLGNLTTATLSYMLSDSNSSILQTVVLNVVNGNADFFIPVNLLANTGTTVISASNLMNNTTLCDVSLNNVSDGFFVNPIPSAPTVNNLQTFCKVDGATITNLTPRGSQYKWYVSQTAATPLADTYVLKTENLYVRETSSANCTSAPTAVSIVVNDTPAPVLNSGGADFCGLKNPTISDLSKATNVSSTVTWYDAKENGNLLKSTTLLVHNAVYYGYDLSTITDCISDNYLEVAVSLKDCDAKEFDFFIPDGFSPNGDNVNDTFRIPDIEFLYPDYSLEIFNRYGNVMFKGNINKPNWDGRNSESAGFGDGIAANGVYFYIINFNKDNKPPKQGRLYLNR</sequence>
<protein>
    <recommendedName>
        <fullName evidence="1">Ig-like domain-containing protein</fullName>
    </recommendedName>
</protein>
<dbReference type="InterPro" id="IPR044023">
    <property type="entry name" value="Ig_7"/>
</dbReference>
<evidence type="ECO:0000313" key="3">
    <source>
        <dbReference type="Proteomes" id="UP000198336"/>
    </source>
</evidence>
<gene>
    <name evidence="2" type="ORF">B0A75_15650</name>
</gene>
<evidence type="ECO:0000259" key="1">
    <source>
        <dbReference type="Pfam" id="PF19081"/>
    </source>
</evidence>
<dbReference type="InterPro" id="IPR026341">
    <property type="entry name" value="T9SS_type_B"/>
</dbReference>
<dbReference type="Proteomes" id="UP000198336">
    <property type="component" value="Unassembled WGS sequence"/>
</dbReference>
<comment type="caution">
    <text evidence="2">The sequence shown here is derived from an EMBL/GenBank/DDBJ whole genome shotgun (WGS) entry which is preliminary data.</text>
</comment>